<dbReference type="Proteomes" id="UP001249851">
    <property type="component" value="Unassembled WGS sequence"/>
</dbReference>
<protein>
    <submittedName>
        <fullName evidence="1">Uncharacterized protein</fullName>
    </submittedName>
</protein>
<sequence>MVFNGIDLFALKAPPKETTRYATRLAGVLFSKEELLGGMIPPLNEKYARITLGAEKIEIMRKCITKKYTQRVLEKMWGDIL</sequence>
<evidence type="ECO:0000313" key="2">
    <source>
        <dbReference type="Proteomes" id="UP001249851"/>
    </source>
</evidence>
<dbReference type="AlphaFoldDB" id="A0AAD9PTJ6"/>
<accession>A0AAD9PTJ6</accession>
<evidence type="ECO:0000313" key="1">
    <source>
        <dbReference type="EMBL" id="KAK2548802.1"/>
    </source>
</evidence>
<reference evidence="1" key="1">
    <citation type="journal article" date="2023" name="G3 (Bethesda)">
        <title>Whole genome assembly and annotation of the endangered Caribbean coral Acropora cervicornis.</title>
        <authorList>
            <person name="Selwyn J.D."/>
            <person name="Vollmer S.V."/>
        </authorList>
    </citation>
    <scope>NUCLEOTIDE SEQUENCE</scope>
    <source>
        <strain evidence="1">K2</strain>
    </source>
</reference>
<proteinExistence type="predicted"/>
<comment type="caution">
    <text evidence="1">The sequence shown here is derived from an EMBL/GenBank/DDBJ whole genome shotgun (WGS) entry which is preliminary data.</text>
</comment>
<reference evidence="1" key="2">
    <citation type="journal article" date="2023" name="Science">
        <title>Genomic signatures of disease resistance in endangered staghorn corals.</title>
        <authorList>
            <person name="Vollmer S.V."/>
            <person name="Selwyn J.D."/>
            <person name="Despard B.A."/>
            <person name="Roesel C.L."/>
        </authorList>
    </citation>
    <scope>NUCLEOTIDE SEQUENCE</scope>
    <source>
        <strain evidence="1">K2</strain>
    </source>
</reference>
<keyword evidence="2" id="KW-1185">Reference proteome</keyword>
<name>A0AAD9PTJ6_ACRCE</name>
<dbReference type="EMBL" id="JARQWQ010000138">
    <property type="protein sequence ID" value="KAK2548802.1"/>
    <property type="molecule type" value="Genomic_DNA"/>
</dbReference>
<organism evidence="1 2">
    <name type="scientific">Acropora cervicornis</name>
    <name type="common">Staghorn coral</name>
    <dbReference type="NCBI Taxonomy" id="6130"/>
    <lineage>
        <taxon>Eukaryota</taxon>
        <taxon>Metazoa</taxon>
        <taxon>Cnidaria</taxon>
        <taxon>Anthozoa</taxon>
        <taxon>Hexacorallia</taxon>
        <taxon>Scleractinia</taxon>
        <taxon>Astrocoeniina</taxon>
        <taxon>Acroporidae</taxon>
        <taxon>Acropora</taxon>
    </lineage>
</organism>
<gene>
    <name evidence="1" type="ORF">P5673_030946</name>
</gene>